<comment type="caution">
    <text evidence="4">The sequence shown here is derived from an EMBL/GenBank/DDBJ whole genome shotgun (WGS) entry which is preliminary data.</text>
</comment>
<feature type="domain" description="CBS" evidence="3">
    <location>
        <begin position="11"/>
        <end position="69"/>
    </location>
</feature>
<protein>
    <submittedName>
        <fullName evidence="4">Acetoin utilization protein AcuB</fullName>
    </submittedName>
</protein>
<dbReference type="Proteomes" id="UP000597338">
    <property type="component" value="Unassembled WGS sequence"/>
</dbReference>
<feature type="domain" description="CBS" evidence="3">
    <location>
        <begin position="85"/>
        <end position="140"/>
    </location>
</feature>
<reference evidence="5" key="1">
    <citation type="journal article" date="2019" name="Int. J. Syst. Evol. Microbiol.">
        <title>The Global Catalogue of Microorganisms (GCM) 10K type strain sequencing project: providing services to taxonomists for standard genome sequencing and annotation.</title>
        <authorList>
            <consortium name="The Broad Institute Genomics Platform"/>
            <consortium name="The Broad Institute Genome Sequencing Center for Infectious Disease"/>
            <person name="Wu L."/>
            <person name="Ma J."/>
        </authorList>
    </citation>
    <scope>NUCLEOTIDE SEQUENCE [LARGE SCALE GENOMIC DNA]</scope>
    <source>
        <strain evidence="5">CGMCC 1.15342</strain>
    </source>
</reference>
<dbReference type="InterPro" id="IPR051257">
    <property type="entry name" value="Diverse_CBS-Domain"/>
</dbReference>
<name>A0ABQ1MJ80_9SPHI</name>
<proteinExistence type="predicted"/>
<evidence type="ECO:0000256" key="2">
    <source>
        <dbReference type="PROSITE-ProRule" id="PRU00703"/>
    </source>
</evidence>
<dbReference type="PANTHER" id="PTHR43080:SF2">
    <property type="entry name" value="CBS DOMAIN-CONTAINING PROTEIN"/>
    <property type="match status" value="1"/>
</dbReference>
<dbReference type="RefSeq" id="WP_188752957.1">
    <property type="nucleotide sequence ID" value="NZ_BMIK01000016.1"/>
</dbReference>
<keyword evidence="5" id="KW-1185">Reference proteome</keyword>
<evidence type="ECO:0000313" key="4">
    <source>
        <dbReference type="EMBL" id="GGC41530.1"/>
    </source>
</evidence>
<accession>A0ABQ1MJ80</accession>
<organism evidence="4 5">
    <name type="scientific">Parapedobacter defluvii</name>
    <dbReference type="NCBI Taxonomy" id="2045106"/>
    <lineage>
        <taxon>Bacteria</taxon>
        <taxon>Pseudomonadati</taxon>
        <taxon>Bacteroidota</taxon>
        <taxon>Sphingobacteriia</taxon>
        <taxon>Sphingobacteriales</taxon>
        <taxon>Sphingobacteriaceae</taxon>
        <taxon>Parapedobacter</taxon>
    </lineage>
</organism>
<dbReference type="SUPFAM" id="SSF54631">
    <property type="entry name" value="CBS-domain pair"/>
    <property type="match status" value="1"/>
</dbReference>
<dbReference type="InterPro" id="IPR046342">
    <property type="entry name" value="CBS_dom_sf"/>
</dbReference>
<gene>
    <name evidence="4" type="ORF">GCM10011386_37070</name>
</gene>
<evidence type="ECO:0000256" key="1">
    <source>
        <dbReference type="ARBA" id="ARBA00023122"/>
    </source>
</evidence>
<dbReference type="CDD" id="cd04584">
    <property type="entry name" value="CBS_pair_AcuB_like"/>
    <property type="match status" value="1"/>
</dbReference>
<dbReference type="Pfam" id="PF00571">
    <property type="entry name" value="CBS"/>
    <property type="match status" value="2"/>
</dbReference>
<dbReference type="Gene3D" id="3.10.580.10">
    <property type="entry name" value="CBS-domain"/>
    <property type="match status" value="2"/>
</dbReference>
<evidence type="ECO:0000313" key="5">
    <source>
        <dbReference type="Proteomes" id="UP000597338"/>
    </source>
</evidence>
<sequence length="140" mass="15596">MNKQEKVSAIMTQNLLTVNVEDDLHRVYDLMRKHNIRHLPVVQDKKLVGIISRNDILRLSFGDIFGGEEPADFGIFDLLTLEQVMASNPETVTPECTIAELGKLFVESNFHALPVVNDEGEAIGIVTTTDVIAYFLNVIG</sequence>
<keyword evidence="1 2" id="KW-0129">CBS domain</keyword>
<dbReference type="EMBL" id="BMIK01000016">
    <property type="protein sequence ID" value="GGC41530.1"/>
    <property type="molecule type" value="Genomic_DNA"/>
</dbReference>
<dbReference type="PANTHER" id="PTHR43080">
    <property type="entry name" value="CBS DOMAIN-CONTAINING PROTEIN CBSX3, MITOCHONDRIAL"/>
    <property type="match status" value="1"/>
</dbReference>
<dbReference type="SMART" id="SM00116">
    <property type="entry name" value="CBS"/>
    <property type="match status" value="2"/>
</dbReference>
<dbReference type="InterPro" id="IPR000644">
    <property type="entry name" value="CBS_dom"/>
</dbReference>
<evidence type="ECO:0000259" key="3">
    <source>
        <dbReference type="PROSITE" id="PS51371"/>
    </source>
</evidence>
<dbReference type="PROSITE" id="PS51371">
    <property type="entry name" value="CBS"/>
    <property type="match status" value="2"/>
</dbReference>